<evidence type="ECO:0000259" key="3">
    <source>
        <dbReference type="SMART" id="SM00331"/>
    </source>
</evidence>
<evidence type="ECO:0000313" key="5">
    <source>
        <dbReference type="Proteomes" id="UP000070188"/>
    </source>
</evidence>
<evidence type="ECO:0000256" key="2">
    <source>
        <dbReference type="SAM" id="Coils"/>
    </source>
</evidence>
<feature type="domain" description="PPM-type phosphatase" evidence="3">
    <location>
        <begin position="199"/>
        <end position="412"/>
    </location>
</feature>
<proteinExistence type="predicted"/>
<protein>
    <submittedName>
        <fullName evidence="4">Protein serine/threonine phosphatase</fullName>
    </submittedName>
</protein>
<dbReference type="GO" id="GO:0016791">
    <property type="term" value="F:phosphatase activity"/>
    <property type="evidence" value="ECO:0007669"/>
    <property type="project" value="TreeGrafter"/>
</dbReference>
<dbReference type="AlphaFoldDB" id="A0A132MXP7"/>
<accession>A0A132MXP7</accession>
<feature type="coiled-coil region" evidence="2">
    <location>
        <begin position="128"/>
        <end position="159"/>
    </location>
</feature>
<dbReference type="PANTHER" id="PTHR43156">
    <property type="entry name" value="STAGE II SPORULATION PROTEIN E-RELATED"/>
    <property type="match status" value="1"/>
</dbReference>
<dbReference type="Proteomes" id="UP000070188">
    <property type="component" value="Unassembled WGS sequence"/>
</dbReference>
<name>A0A132MXP7_9ACTN</name>
<comment type="caution">
    <text evidence="4">The sequence shown here is derived from an EMBL/GenBank/DDBJ whole genome shotgun (WGS) entry which is preliminary data.</text>
</comment>
<dbReference type="STRING" id="1469144.LI90_3666"/>
<dbReference type="SUPFAM" id="SSF81606">
    <property type="entry name" value="PP2C-like"/>
    <property type="match status" value="1"/>
</dbReference>
<sequence length="428" mass="46184">MHRVNGLHVRAYADVAELRRRLRALAGYLGIAPAERARLVLAVTDAVRAALQSGQWLSVSVSLADHARPPALHVELTGGGEWPATAPGSLPMPTQRTPDGLVISLPLATLPAGIDLTAAWKETPPPEHAALEEELRAALDLAERRREQLVQVTEELEQTNRGTVALYVELEQRDEQLRQAHRKVFRELEDALRPPPPEVTGVELAVHYLPAQEDAPTGGDLYDWIVLPDGQLHVTVVDVMGHGVTSTRDALNVTHAVRILALEGHGLDTLIARANALLETQNPELFATVVVVRLDPKTGTVHIANGGHPPVLHLLQDREARYLEAKGRPLGYPAAGSDEVRTERLAPGDVLLLYTDGLVESTRDILVGLERLAKTARQSAALATAELPGAIVRAILGEHGHRDDTLALALRWTPDRPAGDADSGAQGS</sequence>
<dbReference type="InterPro" id="IPR052016">
    <property type="entry name" value="Bact_Sigma-Reg"/>
</dbReference>
<dbReference type="InterPro" id="IPR001932">
    <property type="entry name" value="PPM-type_phosphatase-like_dom"/>
</dbReference>
<organism evidence="4 5">
    <name type="scientific">Carbonactinospora thermoautotrophica</name>
    <dbReference type="NCBI Taxonomy" id="1469144"/>
    <lineage>
        <taxon>Bacteria</taxon>
        <taxon>Bacillati</taxon>
        <taxon>Actinomycetota</taxon>
        <taxon>Actinomycetes</taxon>
        <taxon>Kitasatosporales</taxon>
        <taxon>Carbonactinosporaceae</taxon>
        <taxon>Carbonactinospora</taxon>
    </lineage>
</organism>
<keyword evidence="5" id="KW-1185">Reference proteome</keyword>
<keyword evidence="1" id="KW-0378">Hydrolase</keyword>
<dbReference type="Pfam" id="PF07228">
    <property type="entry name" value="SpoIIE"/>
    <property type="match status" value="1"/>
</dbReference>
<gene>
    <name evidence="4" type="ORF">LI90_3666</name>
</gene>
<dbReference type="PANTHER" id="PTHR43156:SF2">
    <property type="entry name" value="STAGE II SPORULATION PROTEIN E"/>
    <property type="match status" value="1"/>
</dbReference>
<evidence type="ECO:0000313" key="4">
    <source>
        <dbReference type="EMBL" id="KWX02623.1"/>
    </source>
</evidence>
<dbReference type="Gene3D" id="3.60.40.10">
    <property type="entry name" value="PPM-type phosphatase domain"/>
    <property type="match status" value="1"/>
</dbReference>
<dbReference type="InterPro" id="IPR036457">
    <property type="entry name" value="PPM-type-like_dom_sf"/>
</dbReference>
<evidence type="ECO:0000256" key="1">
    <source>
        <dbReference type="ARBA" id="ARBA00022801"/>
    </source>
</evidence>
<reference evidence="5" key="1">
    <citation type="submission" date="2015-04" db="EMBL/GenBank/DDBJ databases">
        <title>Physiological reanalysis, assessment of diazotrophy, and genome sequences of multiple isolates of Streptomyces thermoautotrophicus.</title>
        <authorList>
            <person name="MacKellar D.C."/>
            <person name="Lieber L."/>
            <person name="Norman J."/>
            <person name="Bolger A."/>
            <person name="Tobin C."/>
            <person name="Murray J.W."/>
            <person name="Chang R."/>
            <person name="Ford T."/>
            <person name="Nguyen P.Q."/>
            <person name="Woodward J."/>
            <person name="Permingeat H."/>
            <person name="Joshi N.S."/>
            <person name="Silver P.A."/>
            <person name="Usadel B."/>
            <person name="Rutherford A.W."/>
            <person name="Friesen M."/>
            <person name="Prell J."/>
        </authorList>
    </citation>
    <scope>NUCLEOTIDE SEQUENCE [LARGE SCALE GENOMIC DNA]</scope>
    <source>
        <strain evidence="5">H1</strain>
    </source>
</reference>
<dbReference type="EMBL" id="LAXD01000001">
    <property type="protein sequence ID" value="KWX02623.1"/>
    <property type="molecule type" value="Genomic_DNA"/>
</dbReference>
<keyword evidence="2" id="KW-0175">Coiled coil</keyword>
<dbReference type="SMART" id="SM00331">
    <property type="entry name" value="PP2C_SIG"/>
    <property type="match status" value="1"/>
</dbReference>
<dbReference type="PATRIC" id="fig|1469144.10.peg.3933"/>